<dbReference type="InterPro" id="IPR048520">
    <property type="entry name" value="LarA_C"/>
</dbReference>
<dbReference type="PANTHER" id="PTHR33171">
    <property type="entry name" value="LAR_N DOMAIN-CONTAINING PROTEIN"/>
    <property type="match status" value="1"/>
</dbReference>
<reference evidence="3 4" key="1">
    <citation type="journal article" date="2007" name="Appl. Environ. Microbiol.">
        <title>Isolation of key methanogens for global methane emission from rice paddy fields: a novel isolate affiliated with the clone cluster rice cluster I.</title>
        <authorList>
            <person name="Sakai S."/>
            <person name="Imachi H."/>
            <person name="Sekiguchi Y."/>
            <person name="Ohashi A."/>
            <person name="Harada H."/>
            <person name="Kamagata Y."/>
        </authorList>
    </citation>
    <scope>NUCLEOTIDE SEQUENCE [LARGE SCALE GENOMIC DNA]</scope>
    <source>
        <strain evidence="4">DSM 17711 / JCM 13418 / NBRC 101707 / SANAE</strain>
    </source>
</reference>
<dbReference type="KEGG" id="mpd:MCP_0283"/>
<dbReference type="GeneID" id="8682887"/>
<dbReference type="STRING" id="304371.MCP_0283"/>
<organism evidence="3 4">
    <name type="scientific">Methanocella paludicola (strain DSM 17711 / JCM 13418 / NBRC 101707 / SANAE)</name>
    <dbReference type="NCBI Taxonomy" id="304371"/>
    <lineage>
        <taxon>Archaea</taxon>
        <taxon>Methanobacteriati</taxon>
        <taxon>Methanobacteriota</taxon>
        <taxon>Stenosarchaea group</taxon>
        <taxon>Methanomicrobia</taxon>
        <taxon>Methanocellales</taxon>
        <taxon>Methanocellaceae</taxon>
        <taxon>Methanocella</taxon>
    </lineage>
</organism>
<proteinExistence type="predicted"/>
<dbReference type="InterPro" id="IPR043166">
    <property type="entry name" value="LarA-like_C"/>
</dbReference>
<sequence>MADVDLKYGKGHFEVNVPDKNMAGIILPKEMTGVKDEQAEIRRALENPIGSQRLREKVKKGMKVVVIISDATRPCPSYKFLPLLLDEINAGGVPDGDITVVIALGSHRRSTPEEQKALMGPAFGRVRNIGHDKHDCKYVGTSSFGHRIEIFKEVVDADFIVCTGNTEYHYFAGYSGGAKAVLPGCASHSTIEINHAMMVDPKAETGRLDSPIRQEIDEVPGMMRNIGFLLDVVLNSKKEIVAAVAGDVMEAHREGVKYVDRMYSVKVPKADIVVTSAGGYPKDINMYQAQKAMDNCKHVVKEGGTMILAAQCQECLGNDVFACWVDEATTIEAQARRMDEHFELGGHKASVIAKTAMKCDIQLISEIPGETVRKMFLTPVKSPQEALDAALKKYGPDAKVLVSPYGGMVLPKPLE</sequence>
<dbReference type="EMBL" id="AP011532">
    <property type="protein sequence ID" value="BAI60355.1"/>
    <property type="molecule type" value="Genomic_DNA"/>
</dbReference>
<dbReference type="GO" id="GO:0050043">
    <property type="term" value="F:lactate racemase activity"/>
    <property type="evidence" value="ECO:0007669"/>
    <property type="project" value="InterPro"/>
</dbReference>
<feature type="domain" description="LarA-like N-terminal" evidence="1">
    <location>
        <begin position="8"/>
        <end position="206"/>
    </location>
</feature>
<evidence type="ECO:0000313" key="3">
    <source>
        <dbReference type="EMBL" id="BAI60355.1"/>
    </source>
</evidence>
<dbReference type="Gene3D" id="3.40.50.11440">
    <property type="match status" value="1"/>
</dbReference>
<dbReference type="PATRIC" id="fig|304371.9.peg.287"/>
<dbReference type="InterPro" id="IPR047926">
    <property type="entry name" value="Ni_dep_LarA"/>
</dbReference>
<accession>D1YV83</accession>
<protein>
    <submittedName>
        <fullName evidence="3">Uncharacterized protein</fullName>
    </submittedName>
</protein>
<dbReference type="Gene3D" id="3.90.226.30">
    <property type="match status" value="1"/>
</dbReference>
<gene>
    <name evidence="3" type="ordered locus">MCP_0283</name>
</gene>
<keyword evidence="4" id="KW-1185">Reference proteome</keyword>
<evidence type="ECO:0000259" key="2">
    <source>
        <dbReference type="Pfam" id="PF21113"/>
    </source>
</evidence>
<evidence type="ECO:0000259" key="1">
    <source>
        <dbReference type="Pfam" id="PF09861"/>
    </source>
</evidence>
<dbReference type="RefSeq" id="WP_012899035.1">
    <property type="nucleotide sequence ID" value="NC_013665.1"/>
</dbReference>
<dbReference type="InterPro" id="IPR048068">
    <property type="entry name" value="LarA-like"/>
</dbReference>
<name>D1YV83_METPS</name>
<dbReference type="AlphaFoldDB" id="D1YV83"/>
<dbReference type="OrthoDB" id="202618at2157"/>
<dbReference type="InParanoid" id="D1YV83"/>
<dbReference type="eggNOG" id="arCOG02046">
    <property type="taxonomic scope" value="Archaea"/>
</dbReference>
<dbReference type="InterPro" id="IPR018657">
    <property type="entry name" value="LarA-like_N"/>
</dbReference>
<dbReference type="Pfam" id="PF09861">
    <property type="entry name" value="Lar_N"/>
    <property type="match status" value="1"/>
</dbReference>
<feature type="domain" description="Lactate racemase C-terminal" evidence="2">
    <location>
        <begin position="266"/>
        <end position="407"/>
    </location>
</feature>
<dbReference type="Proteomes" id="UP000001882">
    <property type="component" value="Chromosome"/>
</dbReference>
<evidence type="ECO:0000313" key="4">
    <source>
        <dbReference type="Proteomes" id="UP000001882"/>
    </source>
</evidence>
<dbReference type="Pfam" id="PF21113">
    <property type="entry name" value="LarA_C"/>
    <property type="match status" value="1"/>
</dbReference>
<reference evidence="4" key="3">
    <citation type="journal article" date="2011" name="PLoS ONE">
        <title>Genome sequence of a mesophilic hydrogenotrophic methanogen Methanocella paludicola, the first cultivated representative of the order Methanocellales.</title>
        <authorList>
            <person name="Sakai S."/>
            <person name="Takaki Y."/>
            <person name="Shimamura S."/>
            <person name="Sekine M."/>
            <person name="Tajima T."/>
            <person name="Kosugi H."/>
            <person name="Ichikawa N."/>
            <person name="Tasumi E."/>
            <person name="Hiraki A.T."/>
            <person name="Shimizu A."/>
            <person name="Kato Y."/>
            <person name="Nishiko R."/>
            <person name="Mori K."/>
            <person name="Fujita N."/>
            <person name="Imachi H."/>
            <person name="Takai K."/>
        </authorList>
    </citation>
    <scope>NUCLEOTIDE SEQUENCE [LARGE SCALE GENOMIC DNA]</scope>
    <source>
        <strain evidence="4">DSM 17711 / JCM 13418 / NBRC 101707 / SANAE</strain>
    </source>
</reference>
<dbReference type="PANTHER" id="PTHR33171:SF17">
    <property type="entry name" value="LARA-LIKE N-TERMINAL DOMAIN-CONTAINING PROTEIN"/>
    <property type="match status" value="1"/>
</dbReference>
<reference evidence="3 4" key="2">
    <citation type="journal article" date="2008" name="Int. J. Syst. Evol. Microbiol.">
        <title>Methanocella paludicola gen. nov., sp. nov., a methane-producing archaeon, the first isolate of the lineage 'Rice Cluster I', and proposal of the new archaeal order Methanocellales ord. nov.</title>
        <authorList>
            <person name="Sakai S."/>
            <person name="Imachi H."/>
            <person name="Hanada S."/>
            <person name="Ohashi A."/>
            <person name="Harada H."/>
            <person name="Kamagata Y."/>
        </authorList>
    </citation>
    <scope>NUCLEOTIDE SEQUENCE [LARGE SCALE GENOMIC DNA]</scope>
    <source>
        <strain evidence="4">DSM 17711 / JCM 13418 / NBRC 101707 / SANAE</strain>
    </source>
</reference>
<dbReference type="NCBIfam" id="NF033504">
    <property type="entry name" value="Ni_dep_LarA"/>
    <property type="match status" value="1"/>
</dbReference>